<protein>
    <submittedName>
        <fullName evidence="1">Uncharacterized protein</fullName>
    </submittedName>
</protein>
<evidence type="ECO:0000313" key="1">
    <source>
        <dbReference type="EMBL" id="WOC53108.1"/>
    </source>
</evidence>
<geneLocation type="plasmid" evidence="1 2">
    <name>pQD2021</name>
</geneLocation>
<dbReference type="AlphaFoldDB" id="A0AAU0F6R4"/>
<proteinExistence type="predicted"/>
<organism evidence="1 2">
    <name type="scientific">Bergeyella porcorum</name>
    <dbReference type="NCBI Taxonomy" id="1735111"/>
    <lineage>
        <taxon>Bacteria</taxon>
        <taxon>Pseudomonadati</taxon>
        <taxon>Bacteroidota</taxon>
        <taxon>Flavobacteriia</taxon>
        <taxon>Flavobacteriales</taxon>
        <taxon>Weeksellaceae</taxon>
        <taxon>Bergeyella</taxon>
    </lineage>
</organism>
<accession>A0AAU0F6R4</accession>
<name>A0AAU0F6R4_9FLAO</name>
<keyword evidence="1" id="KW-0614">Plasmid</keyword>
<gene>
    <name evidence="1" type="ORF">BPO_p0025</name>
</gene>
<dbReference type="RefSeq" id="WP_327985423.1">
    <property type="nucleotide sequence ID" value="NZ_CP136427.1"/>
</dbReference>
<keyword evidence="2" id="KW-1185">Reference proteome</keyword>
<evidence type="ECO:0000313" key="2">
    <source>
        <dbReference type="Proteomes" id="UP001432059"/>
    </source>
</evidence>
<dbReference type="Proteomes" id="UP001432059">
    <property type="component" value="Plasmid pQD2021"/>
</dbReference>
<dbReference type="KEGG" id="bpor:BPO_p0025"/>
<reference evidence="1" key="1">
    <citation type="submission" date="2023-10" db="EMBL/GenBank/DDBJ databases">
        <title>Characterization and whole genome sequencing of a novel strain of Bergeyella porcorum QD2021 isolated from pig.</title>
        <authorList>
            <person name="Liu G."/>
            <person name="Chen C."/>
            <person name="Han X."/>
        </authorList>
    </citation>
    <scope>NUCLEOTIDE SEQUENCE</scope>
    <source>
        <strain evidence="1">QD2021</strain>
        <plasmid evidence="1">pQD2021</plasmid>
    </source>
</reference>
<dbReference type="EMBL" id="CP136427">
    <property type="protein sequence ID" value="WOC53108.1"/>
    <property type="molecule type" value="Genomic_DNA"/>
</dbReference>
<sequence length="130" mass="15332">MNTDEAFDEAELIGNQYTENKPLVDMTALMDDEFANKFKNLIYDKYPVDQLKLTRDGNEDDIVGIPPIKALTIFPSYLQYLDKSRTDSFLTRVFPYQYDLFRYYKADWYELVSKASSKYVNIPLNSRLRL</sequence>